<dbReference type="Proteomes" id="UP000095651">
    <property type="component" value="Unassembled WGS sequence"/>
</dbReference>
<feature type="transmembrane region" description="Helical" evidence="1">
    <location>
        <begin position="98"/>
        <end position="120"/>
    </location>
</feature>
<accession>A0A174B4W9</accession>
<keyword evidence="1" id="KW-1133">Transmembrane helix</keyword>
<proteinExistence type="predicted"/>
<dbReference type="EMBL" id="QSSQ01000020">
    <property type="protein sequence ID" value="RGM01819.1"/>
    <property type="molecule type" value="Genomic_DNA"/>
</dbReference>
<keyword evidence="1" id="KW-0472">Membrane</keyword>
<dbReference type="RefSeq" id="WP_025531369.1">
    <property type="nucleotide sequence ID" value="NZ_CABIXC010000003.1"/>
</dbReference>
<gene>
    <name evidence="3" type="ORF">DWX31_12260</name>
    <name evidence="5" type="ORF">DXC39_18105</name>
    <name evidence="4" type="ORF">DXD79_17430</name>
    <name evidence="2" type="ORF">ERS852407_01454</name>
</gene>
<dbReference type="SMR" id="A0A174B4W9"/>
<dbReference type="EMBL" id="CYZE01000003">
    <property type="protein sequence ID" value="CUN94648.1"/>
    <property type="molecule type" value="Genomic_DNA"/>
</dbReference>
<dbReference type="EMBL" id="QSON01000008">
    <property type="protein sequence ID" value="RGJ01972.1"/>
    <property type="molecule type" value="Genomic_DNA"/>
</dbReference>
<evidence type="ECO:0000313" key="3">
    <source>
        <dbReference type="EMBL" id="RGD70439.1"/>
    </source>
</evidence>
<evidence type="ECO:0000313" key="4">
    <source>
        <dbReference type="EMBL" id="RGJ01972.1"/>
    </source>
</evidence>
<evidence type="ECO:0000313" key="7">
    <source>
        <dbReference type="Proteomes" id="UP000261023"/>
    </source>
</evidence>
<sequence>MTRIRKDGAEYVGYEYKEKSVPASFASLYLDSYPCFGWEEDPNGVSRKENAETAGRAVLRFRRDRKICNRAELTRLQRNFDSCVAEIDALEQSKRSGAVIGALVTGIMGTAFMAGSVFAVTAEPPMVVLCILLAVPGFTGWILPYFLYRALLRKKSAKVSPLIEDKYEEIYEICEKGSDLLI</sequence>
<name>A0A174B4W9_9FIRM</name>
<dbReference type="AlphaFoldDB" id="A0A174B4W9"/>
<organism evidence="2 6">
    <name type="scientific">Hungatella hathewayi</name>
    <dbReference type="NCBI Taxonomy" id="154046"/>
    <lineage>
        <taxon>Bacteria</taxon>
        <taxon>Bacillati</taxon>
        <taxon>Bacillota</taxon>
        <taxon>Clostridia</taxon>
        <taxon>Lachnospirales</taxon>
        <taxon>Lachnospiraceae</taxon>
        <taxon>Hungatella</taxon>
    </lineage>
</organism>
<dbReference type="EMBL" id="QTJW01000007">
    <property type="protein sequence ID" value="RGD70439.1"/>
    <property type="molecule type" value="Genomic_DNA"/>
</dbReference>
<evidence type="ECO:0000313" key="9">
    <source>
        <dbReference type="Proteomes" id="UP000263014"/>
    </source>
</evidence>
<reference evidence="2 6" key="1">
    <citation type="submission" date="2015-09" db="EMBL/GenBank/DDBJ databases">
        <authorList>
            <consortium name="Pathogen Informatics"/>
        </authorList>
    </citation>
    <scope>NUCLEOTIDE SEQUENCE [LARGE SCALE GENOMIC DNA]</scope>
    <source>
        <strain evidence="2 6">2789STDY5608850</strain>
    </source>
</reference>
<reference evidence="7 8" key="2">
    <citation type="submission" date="2018-08" db="EMBL/GenBank/DDBJ databases">
        <title>A genome reference for cultivated species of the human gut microbiota.</title>
        <authorList>
            <person name="Zou Y."/>
            <person name="Xue W."/>
            <person name="Luo G."/>
        </authorList>
    </citation>
    <scope>NUCLEOTIDE SEQUENCE [LARGE SCALE GENOMIC DNA]</scope>
    <source>
        <strain evidence="3 7">AF19-13AC</strain>
        <strain evidence="5 8">TF05-11AC</strain>
        <strain evidence="4 9">TM09-12</strain>
    </source>
</reference>
<dbReference type="Proteomes" id="UP000261257">
    <property type="component" value="Unassembled WGS sequence"/>
</dbReference>
<evidence type="ECO:0000313" key="6">
    <source>
        <dbReference type="Proteomes" id="UP000095651"/>
    </source>
</evidence>
<evidence type="ECO:0000313" key="2">
    <source>
        <dbReference type="EMBL" id="CUN94648.1"/>
    </source>
</evidence>
<keyword evidence="1" id="KW-0812">Transmembrane</keyword>
<evidence type="ECO:0000256" key="1">
    <source>
        <dbReference type="SAM" id="Phobius"/>
    </source>
</evidence>
<evidence type="ECO:0000313" key="8">
    <source>
        <dbReference type="Proteomes" id="UP000261257"/>
    </source>
</evidence>
<dbReference type="Proteomes" id="UP000263014">
    <property type="component" value="Unassembled WGS sequence"/>
</dbReference>
<dbReference type="Proteomes" id="UP000261023">
    <property type="component" value="Unassembled WGS sequence"/>
</dbReference>
<feature type="transmembrane region" description="Helical" evidence="1">
    <location>
        <begin position="126"/>
        <end position="148"/>
    </location>
</feature>
<dbReference type="OrthoDB" id="2599257at2"/>
<protein>
    <submittedName>
        <fullName evidence="2">Uncharacterized protein</fullName>
    </submittedName>
</protein>
<evidence type="ECO:0000313" key="5">
    <source>
        <dbReference type="EMBL" id="RGM01819.1"/>
    </source>
</evidence>